<feature type="chain" id="PRO_5045687732" description="Secreted protein" evidence="1">
    <location>
        <begin position="22"/>
        <end position="122"/>
    </location>
</feature>
<name>A0ABU8H675_9SPHN</name>
<proteinExistence type="predicted"/>
<evidence type="ECO:0008006" key="4">
    <source>
        <dbReference type="Google" id="ProtNLM"/>
    </source>
</evidence>
<evidence type="ECO:0000256" key="1">
    <source>
        <dbReference type="SAM" id="SignalP"/>
    </source>
</evidence>
<comment type="caution">
    <text evidence="2">The sequence shown here is derived from an EMBL/GenBank/DDBJ whole genome shotgun (WGS) entry which is preliminary data.</text>
</comment>
<sequence>MAIRLFLLAATVAALPSAAAAAPRATLVHCGTETCLRLSGERADAATPVRIGGRALAVEGGRRWRIVVPLATARSWPITRHYAVSITFADGDDDQARTASVALPPGSLGGRLELASLVIAAH</sequence>
<dbReference type="RefSeq" id="WP_336545865.1">
    <property type="nucleotide sequence ID" value="NZ_JBBBDM010000010.1"/>
</dbReference>
<feature type="signal peptide" evidence="1">
    <location>
        <begin position="1"/>
        <end position="21"/>
    </location>
</feature>
<evidence type="ECO:0000313" key="3">
    <source>
        <dbReference type="Proteomes" id="UP001367771"/>
    </source>
</evidence>
<dbReference type="Proteomes" id="UP001367771">
    <property type="component" value="Unassembled WGS sequence"/>
</dbReference>
<reference evidence="2 3" key="1">
    <citation type="journal article" date="2013" name="Int. J. Syst. Evol. Microbiol.">
        <title>Sphingomonas kyungheensis sp. nov., a bacterium with ginsenoside-converting activity isolated from soil of a ginseng field.</title>
        <authorList>
            <person name="Son H.M."/>
            <person name="Yang J.E."/>
            <person name="Park Y."/>
            <person name="Han C.K."/>
            <person name="Kim S.G."/>
            <person name="Kook M."/>
            <person name="Yi T.H."/>
        </authorList>
    </citation>
    <scope>NUCLEOTIDE SEQUENCE [LARGE SCALE GENOMIC DNA]</scope>
    <source>
        <strain evidence="2 3">LMG 26582</strain>
    </source>
</reference>
<accession>A0ABU8H675</accession>
<organism evidence="2 3">
    <name type="scientific">Sphingomonas kyungheensis</name>
    <dbReference type="NCBI Taxonomy" id="1069987"/>
    <lineage>
        <taxon>Bacteria</taxon>
        <taxon>Pseudomonadati</taxon>
        <taxon>Pseudomonadota</taxon>
        <taxon>Alphaproteobacteria</taxon>
        <taxon>Sphingomonadales</taxon>
        <taxon>Sphingomonadaceae</taxon>
        <taxon>Sphingomonas</taxon>
    </lineage>
</organism>
<protein>
    <recommendedName>
        <fullName evidence="4">Secreted protein</fullName>
    </recommendedName>
</protein>
<evidence type="ECO:0000313" key="2">
    <source>
        <dbReference type="EMBL" id="MEI5688512.1"/>
    </source>
</evidence>
<gene>
    <name evidence="2" type="ORF">V8201_15575</name>
</gene>
<keyword evidence="3" id="KW-1185">Reference proteome</keyword>
<dbReference type="EMBL" id="JBBBDM010000010">
    <property type="protein sequence ID" value="MEI5688512.1"/>
    <property type="molecule type" value="Genomic_DNA"/>
</dbReference>
<keyword evidence="1" id="KW-0732">Signal</keyword>